<dbReference type="Proteomes" id="UP000029389">
    <property type="component" value="Unassembled WGS sequence"/>
</dbReference>
<keyword evidence="5" id="KW-1185">Reference proteome</keyword>
<dbReference type="PANTHER" id="PTHR40027:SF1">
    <property type="entry name" value="CELL DIVISION PROTEIN DIVIC"/>
    <property type="match status" value="1"/>
</dbReference>
<dbReference type="InterPro" id="IPR007060">
    <property type="entry name" value="FtsL/DivIC"/>
</dbReference>
<gene>
    <name evidence="3" type="ORF">D0U04_07900</name>
    <name evidence="2" type="ORF">DJ93_4916</name>
</gene>
<keyword evidence="1" id="KW-0472">Membrane</keyword>
<feature type="transmembrane region" description="Helical" evidence="1">
    <location>
        <begin position="34"/>
        <end position="53"/>
    </location>
</feature>
<dbReference type="GO" id="GO:0051301">
    <property type="term" value="P:cell division"/>
    <property type="evidence" value="ECO:0007669"/>
    <property type="project" value="InterPro"/>
</dbReference>
<comment type="caution">
    <text evidence="2">The sequence shown here is derived from an EMBL/GenBank/DDBJ whole genome shotgun (WGS) entry which is preliminary data.</text>
</comment>
<evidence type="ECO:0000313" key="4">
    <source>
        <dbReference type="Proteomes" id="UP000029389"/>
    </source>
</evidence>
<dbReference type="AlphaFoldDB" id="A0A090YTN6"/>
<dbReference type="InterPro" id="IPR039076">
    <property type="entry name" value="DivIC"/>
</dbReference>
<dbReference type="PANTHER" id="PTHR40027">
    <property type="entry name" value="CELL DIVISION PROTEIN DIVIC"/>
    <property type="match status" value="1"/>
</dbReference>
<name>A0A090YTN6_9BACI</name>
<organism evidence="2 4">
    <name type="scientific">Bacillus clarus</name>
    <dbReference type="NCBI Taxonomy" id="2338372"/>
    <lineage>
        <taxon>Bacteria</taxon>
        <taxon>Bacillati</taxon>
        <taxon>Bacillota</taxon>
        <taxon>Bacilli</taxon>
        <taxon>Bacillales</taxon>
        <taxon>Bacillaceae</taxon>
        <taxon>Bacillus</taxon>
        <taxon>Bacillus cereus group</taxon>
    </lineage>
</organism>
<keyword evidence="1" id="KW-1133">Transmembrane helix</keyword>
<evidence type="ECO:0000313" key="3">
    <source>
        <dbReference type="EMBL" id="RFT67671.1"/>
    </source>
</evidence>
<dbReference type="RefSeq" id="WP_042983725.1">
    <property type="nucleotide sequence ID" value="NZ_JMQC01000008.1"/>
</dbReference>
<sequence>MGSVPKLSIQQSTIKQQLNPNSYQNKNKKLRRRLLLALAFMLPLILSAQYSIYQQQKMIKEKQILISKEKHRLSSLKKVGQSLEKDIKTLTESEEGILKFARKLYGFSKPDETIFQIIE</sequence>
<dbReference type="Proteomes" id="UP000264294">
    <property type="component" value="Unassembled WGS sequence"/>
</dbReference>
<protein>
    <submittedName>
        <fullName evidence="2">Septum formation initiator family protein</fullName>
    </submittedName>
</protein>
<dbReference type="Pfam" id="PF04977">
    <property type="entry name" value="DivIC"/>
    <property type="match status" value="1"/>
</dbReference>
<evidence type="ECO:0000256" key="1">
    <source>
        <dbReference type="SAM" id="Phobius"/>
    </source>
</evidence>
<evidence type="ECO:0000313" key="2">
    <source>
        <dbReference type="EMBL" id="KFN01567.1"/>
    </source>
</evidence>
<accession>A0A090YTN6</accession>
<reference evidence="2 4" key="1">
    <citation type="submission" date="2014-04" db="EMBL/GenBank/DDBJ databases">
        <authorList>
            <person name="Bishop-Lilly K.A."/>
            <person name="Broomall S.M."/>
            <person name="Chain P.S."/>
            <person name="Chertkov O."/>
            <person name="Coyne S.R."/>
            <person name="Daligault H.E."/>
            <person name="Davenport K.W."/>
            <person name="Erkkila T."/>
            <person name="Frey K.G."/>
            <person name="Gibbons H.S."/>
            <person name="Gu W."/>
            <person name="Jaissle J."/>
            <person name="Johnson S.L."/>
            <person name="Koroleva G.I."/>
            <person name="Ladner J.T."/>
            <person name="Lo C.-C."/>
            <person name="Minogue T.D."/>
            <person name="Munk C."/>
            <person name="Palacios G.F."/>
            <person name="Redden C.L."/>
            <person name="Rosenzweig C.N."/>
            <person name="Scholz M.B."/>
            <person name="Teshima H."/>
            <person name="Xu Y."/>
        </authorList>
    </citation>
    <scope>NUCLEOTIDE SEQUENCE [LARGE SCALE GENOMIC DNA]</scope>
    <source>
        <strain evidence="2 4">BHP</strain>
    </source>
</reference>
<proteinExistence type="predicted"/>
<dbReference type="EMBL" id="QVOD01000006">
    <property type="protein sequence ID" value="RFT67671.1"/>
    <property type="molecule type" value="Genomic_DNA"/>
</dbReference>
<dbReference type="EMBL" id="JMQC01000008">
    <property type="protein sequence ID" value="KFN01567.1"/>
    <property type="molecule type" value="Genomic_DNA"/>
</dbReference>
<dbReference type="PATRIC" id="fig|1405.8.peg.5063"/>
<keyword evidence="1" id="KW-0812">Transmembrane</keyword>
<reference evidence="3 5" key="2">
    <citation type="submission" date="2018-08" db="EMBL/GenBank/DDBJ databases">
        <title>Bacillus clarus sp. nov. strain PS00077A.</title>
        <authorList>
            <person name="Mendez Acevedo M."/>
            <person name="Carroll L."/>
            <person name="Mukherjee M."/>
            <person name="Wiedmann M."/>
            <person name="Kovac J."/>
        </authorList>
    </citation>
    <scope>NUCLEOTIDE SEQUENCE [LARGE SCALE GENOMIC DNA]</scope>
    <source>
        <strain evidence="3 5">PS00077A</strain>
    </source>
</reference>
<evidence type="ECO:0000313" key="5">
    <source>
        <dbReference type="Proteomes" id="UP000264294"/>
    </source>
</evidence>